<dbReference type="Proteomes" id="UP000202181">
    <property type="component" value="Segment"/>
</dbReference>
<evidence type="ECO:0008006" key="3">
    <source>
        <dbReference type="Google" id="ProtNLM"/>
    </source>
</evidence>
<proteinExistence type="predicted"/>
<reference evidence="1" key="1">
    <citation type="submission" date="2016-06" db="EMBL/GenBank/DDBJ databases">
        <authorList>
            <person name="Berg J.A."/>
            <person name="Hyde J.R."/>
            <person name="Breakwell D.P."/>
            <person name="Hope S."/>
            <person name="Grose J.H."/>
        </authorList>
    </citation>
    <scope>NUCLEOTIDE SEQUENCE [LARGE SCALE GENOMIC DNA]</scope>
</reference>
<sequence length="1727" mass="186503">MPREDAAQFNGTLKTATYPNKYNAVIPAEGPFYRIGLKLTVKDATAPGGKRTLIEGLDYYLGYYFKELAEAEQDQIYGGFILLTATEVDYEILSVGRQYRLPQSEIGKYLVRTDLKDPRNVDWSELMKYAPVISPIDPPENIEEAILRDEVVKAIEDIRVGILARAGDLDTAFTELTDMIYQNGNTVFEQEMYQHHLKSNAHGYTTTDVGALPVVGKAVDATRAFGRTLAELVNLMSTSGISQAHVDLLMDNTLGDLLGRLRVLNNDAITFQTTAGHLISLKGEKFIITSPKPLVLKADQDNNDTGIGVEFSAGLNTLWVHSGKAGDKWGGYSMDVLAPVFNSVFLVTPDMVGMYLTAVKLLPANAYFKSSDTLKIYGSGKQTNPVYMNVELPTATNAVAGLFSITNISNSVATGAAISQKAVTDLKAKLDLYVDDTYSINGKRFVKDASGNQVLTLTKADFGVDKMDNTTPLEKPVTKALTAALATKAKSDHTHTIADLDNVPYGSTTASGLLKIWDAIDTTDDKVVTSRQGFLLDQKIDQLSDKINTLLPAWTVPGAKFGNGGFLPIPAMGNYSGFTKNQTYQKGLIGYQQGRLYSLRNGSNGIAGSEAIYYAYADITNDQKLTNVQQTSVKYMPAGMSKFPGVSLVAILITGTDGAVCLGSDGKRYLVLFNGSMDHAKHTAVSQVNFPDYRNGNGTDVTTAAFVPNVSTDDIVAVGTNVFLLRNVLTNAQYSVAAWKLKAADVANATVTFERVILTGESGMSGDNLMIRYGQKTAASQTGPFVTYLTPEAAAKWANATNFVHGPEANHMYGVSEGKVRVNHAPTMWFAAPNGDVLNFSQWQTSFVLDTEANTVTLECPQRFPLVADVTTVKYADGTFDGFTQGKWHGGVANNRTFATVVNDVVVSQWLAGDADQMPGIAIRPAKGKSLYDFLRYDYTAFADATQNSAATLNQGRGSVYSTGMSYPLGLGGSNLLWLSDPRTRTAIEVEVDPNKPYNVAGYSGYGPDNARRVVDSTLYEQLSNIPLMLTPSQGVGVLNGWYCTGPESFPYKNVPGNFALAADRLNLTQTEWNKMKQSILDGAPTGAANGYASEYINAANQAGKALFAVWFMGIGTAHPLTLIQVSAQRVVNNVNTLDVYYFTMTPTISGGNVSFPTAAVNLLDFFNNLDYGLNYAMLGEITGGKTKRVGQPIMASTNGTDFAIWLPYTLGLRLIGDLASVGYAAGLRYSSGTWTKVAGKTALRRMAPSHTPESVVYMGAGSWNSVARIYSKADRVFCSGDAYTLANFVADPTFATTASPQAVILAGVETAEGWILYLTEEVELSFGSASYTLPTWSIDLSDVYPTAHANRTFYLHAQVVNGSASYLMDTVRHPDTDSLLYVGWVTTDANRITGQDIQQVKRLGQVKQLEEHAGVAYRHDVSAARESRVGSMGLLKRVALSTPGLGVAGYADGQELYKGIEHQLRPALPIQKRFAGFAVTKWEHFQNVARRFWLKNPMETAAVSGDNAKAASFNMKWIGAQMSPVVSGETYTAVAQLRFTVPGNVGDASKMISQRYAVPNGISSFKYCLNSAATSQSSEMTFNTGNDLVNIVGSGLAAGMEYVMHMSVQLTAAQYQSLGNKILSMQVVEDATGTVFRQTDVDTPFLIYASSELNGGGVVRVARELVIPNLPSEPAVVIHAGNDGLNPPYQASYDAGTLTLSVACEYAAGGALVDLDEIQVNLMFKS</sequence>
<evidence type="ECO:0000313" key="2">
    <source>
        <dbReference type="Proteomes" id="UP000202181"/>
    </source>
</evidence>
<dbReference type="GeneID" id="29057138"/>
<dbReference type="EMBL" id="KX397364">
    <property type="protein sequence ID" value="ANZ48201.1"/>
    <property type="molecule type" value="Genomic_DNA"/>
</dbReference>
<gene>
    <name evidence="1" type="ORF">ASESINO_188</name>
</gene>
<dbReference type="RefSeq" id="YP_009290806.1">
    <property type="nucleotide sequence ID" value="NC_031107.2"/>
</dbReference>
<name>A0A1B2IAC9_9CAUD</name>
<keyword evidence="2" id="KW-1185">Reference proteome</keyword>
<accession>A0A1B2IAC9</accession>
<protein>
    <recommendedName>
        <fullName evidence="3">Virion structural protein</fullName>
    </recommendedName>
</protein>
<evidence type="ECO:0000313" key="1">
    <source>
        <dbReference type="EMBL" id="ANZ48201.1"/>
    </source>
</evidence>
<organism evidence="1 2">
    <name type="scientific">Erwinia phage vB_EamM_Asesino</name>
    <dbReference type="NCBI Taxonomy" id="1883370"/>
    <lineage>
        <taxon>Viruses</taxon>
        <taxon>Duplodnaviria</taxon>
        <taxon>Heunggongvirae</taxon>
        <taxon>Uroviricota</taxon>
        <taxon>Caudoviricetes</taxon>
        <taxon>Chimalliviridae</taxon>
        <taxon>Erskinevirus</taxon>
        <taxon>Erskinevirus asesino</taxon>
    </lineage>
</organism>
<dbReference type="KEGG" id="vg:29057138"/>